<evidence type="ECO:0000256" key="2">
    <source>
        <dbReference type="SAM" id="Phobius"/>
    </source>
</evidence>
<reference evidence="3 4" key="1">
    <citation type="submission" date="2019-06" db="EMBL/GenBank/DDBJ databases">
        <title>Sequencing the genomes of 1000 actinobacteria strains.</title>
        <authorList>
            <person name="Klenk H.-P."/>
        </authorList>
    </citation>
    <scope>NUCLEOTIDE SEQUENCE [LARGE SCALE GENOMIC DNA]</scope>
    <source>
        <strain evidence="3 4">DSM 18031</strain>
    </source>
</reference>
<comment type="caution">
    <text evidence="3">The sequence shown here is derived from an EMBL/GenBank/DDBJ whole genome shotgun (WGS) entry which is preliminary data.</text>
</comment>
<keyword evidence="2" id="KW-0472">Membrane</keyword>
<keyword evidence="2" id="KW-1133">Transmembrane helix</keyword>
<feature type="transmembrane region" description="Helical" evidence="2">
    <location>
        <begin position="97"/>
        <end position="120"/>
    </location>
</feature>
<evidence type="ECO:0000256" key="1">
    <source>
        <dbReference type="SAM" id="MobiDB-lite"/>
    </source>
</evidence>
<dbReference type="InterPro" id="IPR038750">
    <property type="entry name" value="YczE/YyaS-like"/>
</dbReference>
<feature type="transmembrane region" description="Helical" evidence="2">
    <location>
        <begin position="47"/>
        <end position="65"/>
    </location>
</feature>
<dbReference type="OrthoDB" id="154912at2"/>
<dbReference type="EMBL" id="VFPN01000001">
    <property type="protein sequence ID" value="TQM65347.1"/>
    <property type="molecule type" value="Genomic_DNA"/>
</dbReference>
<keyword evidence="2" id="KW-0812">Transmembrane</keyword>
<feature type="transmembrane region" description="Helical" evidence="2">
    <location>
        <begin position="12"/>
        <end position="35"/>
    </location>
</feature>
<dbReference type="Proteomes" id="UP000318331">
    <property type="component" value="Unassembled WGS sequence"/>
</dbReference>
<dbReference type="AlphaFoldDB" id="A0A543I460"/>
<feature type="transmembrane region" description="Helical" evidence="2">
    <location>
        <begin position="72"/>
        <end position="91"/>
    </location>
</feature>
<evidence type="ECO:0000313" key="4">
    <source>
        <dbReference type="Proteomes" id="UP000318331"/>
    </source>
</evidence>
<dbReference type="RefSeq" id="WP_141915056.1">
    <property type="nucleotide sequence ID" value="NZ_BAAAYS010000013.1"/>
</dbReference>
<dbReference type="Pfam" id="PF19700">
    <property type="entry name" value="DUF6198"/>
    <property type="match status" value="1"/>
</dbReference>
<accession>A0A543I460</accession>
<keyword evidence="4" id="KW-1185">Reference proteome</keyword>
<feature type="region of interest" description="Disordered" evidence="1">
    <location>
        <begin position="195"/>
        <end position="221"/>
    </location>
</feature>
<dbReference type="PANTHER" id="PTHR40078:SF1">
    <property type="entry name" value="INTEGRAL MEMBRANE PROTEIN"/>
    <property type="match status" value="1"/>
</dbReference>
<proteinExistence type="predicted"/>
<protein>
    <submittedName>
        <fullName evidence="3">Putative membrane protein YczE</fullName>
    </submittedName>
</protein>
<gene>
    <name evidence="3" type="ORF">FB466_0145</name>
</gene>
<dbReference type="PANTHER" id="PTHR40078">
    <property type="entry name" value="INTEGRAL MEMBRANE PROTEIN-RELATED"/>
    <property type="match status" value="1"/>
</dbReference>
<organism evidence="3 4">
    <name type="scientific">Klugiella xanthotipulae</name>
    <dbReference type="NCBI Taxonomy" id="244735"/>
    <lineage>
        <taxon>Bacteria</taxon>
        <taxon>Bacillati</taxon>
        <taxon>Actinomycetota</taxon>
        <taxon>Actinomycetes</taxon>
        <taxon>Micrococcales</taxon>
        <taxon>Microbacteriaceae</taxon>
        <taxon>Klugiella</taxon>
    </lineage>
</organism>
<evidence type="ECO:0000313" key="3">
    <source>
        <dbReference type="EMBL" id="TQM65347.1"/>
    </source>
</evidence>
<sequence length="221" mass="23771">MLIRSLRLLIGLFLYGIACALMIVAGVGVDPWTVFAQGWDRYTGLGMGWLTFIISAGVMLIWIPLRQRPGVGTILNIVLVPLSMELGLWLIPHPEELWLRILVFAAGLLLLAVASGLYIGARMGPGPRDGLMMGIHTRTGWPLWVGRTIVEVTVLGTGWLMGGNVGAGTVAFALLIGPLCSRTIPLLRVRESVPEEGMAAPADPEVGERPEDTSSITIPAR</sequence>
<name>A0A543I460_9MICO</name>